<dbReference type="InterPro" id="IPR023561">
    <property type="entry name" value="Carbonic_anhydrase_a-class"/>
</dbReference>
<keyword evidence="3" id="KW-1185">Reference proteome</keyword>
<organism evidence="2 3">
    <name type="scientific">Sphaerulina musiva (strain SO2202)</name>
    <name type="common">Poplar stem canker fungus</name>
    <name type="synonym">Septoria musiva</name>
    <dbReference type="NCBI Taxonomy" id="692275"/>
    <lineage>
        <taxon>Eukaryota</taxon>
        <taxon>Fungi</taxon>
        <taxon>Dikarya</taxon>
        <taxon>Ascomycota</taxon>
        <taxon>Pezizomycotina</taxon>
        <taxon>Dothideomycetes</taxon>
        <taxon>Dothideomycetidae</taxon>
        <taxon>Mycosphaerellales</taxon>
        <taxon>Mycosphaerellaceae</taxon>
        <taxon>Sphaerulina</taxon>
    </lineage>
</organism>
<dbReference type="HOGENOM" id="CLU_039326_4_0_1"/>
<proteinExistence type="predicted"/>
<dbReference type="EMBL" id="KB456265">
    <property type="protein sequence ID" value="EMF12100.1"/>
    <property type="molecule type" value="Genomic_DNA"/>
</dbReference>
<dbReference type="InterPro" id="IPR041891">
    <property type="entry name" value="Alpha_CA_prokaryot-like"/>
</dbReference>
<reference evidence="2 3" key="1">
    <citation type="journal article" date="2012" name="PLoS Pathog.">
        <title>Diverse lifestyles and strategies of plant pathogenesis encoded in the genomes of eighteen Dothideomycetes fungi.</title>
        <authorList>
            <person name="Ohm R.A."/>
            <person name="Feau N."/>
            <person name="Henrissat B."/>
            <person name="Schoch C.L."/>
            <person name="Horwitz B.A."/>
            <person name="Barry K.W."/>
            <person name="Condon B.J."/>
            <person name="Copeland A.C."/>
            <person name="Dhillon B."/>
            <person name="Glaser F."/>
            <person name="Hesse C.N."/>
            <person name="Kosti I."/>
            <person name="LaButti K."/>
            <person name="Lindquist E.A."/>
            <person name="Lucas S."/>
            <person name="Salamov A.A."/>
            <person name="Bradshaw R.E."/>
            <person name="Ciuffetti L."/>
            <person name="Hamelin R.C."/>
            <person name="Kema G.H.J."/>
            <person name="Lawrence C."/>
            <person name="Scott J.A."/>
            <person name="Spatafora J.W."/>
            <person name="Turgeon B.G."/>
            <person name="de Wit P.J.G.M."/>
            <person name="Zhong S."/>
            <person name="Goodwin S.B."/>
            <person name="Grigoriev I.V."/>
        </authorList>
    </citation>
    <scope>NUCLEOTIDE SEQUENCE [LARGE SCALE GENOMIC DNA]</scope>
    <source>
        <strain evidence="2 3">SO2202</strain>
    </source>
</reference>
<dbReference type="InterPro" id="IPR001148">
    <property type="entry name" value="CA_dom"/>
</dbReference>
<feature type="domain" description="Alpha-carbonic anhydrase" evidence="1">
    <location>
        <begin position="39"/>
        <end position="282"/>
    </location>
</feature>
<dbReference type="PANTHER" id="PTHR18952:SF274">
    <property type="entry name" value="ALPHA-CARBONIC ANHYDRASE DOMAIN-CONTAINING PROTEIN"/>
    <property type="match status" value="1"/>
</dbReference>
<protein>
    <submittedName>
        <fullName evidence="2">Carbonic anhydrase</fullName>
    </submittedName>
</protein>
<evidence type="ECO:0000313" key="3">
    <source>
        <dbReference type="Proteomes" id="UP000016931"/>
    </source>
</evidence>
<dbReference type="Pfam" id="PF00194">
    <property type="entry name" value="Carb_anhydrase"/>
    <property type="match status" value="1"/>
</dbReference>
<dbReference type="eggNOG" id="KOG0382">
    <property type="taxonomic scope" value="Eukaryota"/>
</dbReference>
<dbReference type="RefSeq" id="XP_016760221.1">
    <property type="nucleotide sequence ID" value="XM_016909791.1"/>
</dbReference>
<dbReference type="CDD" id="cd03124">
    <property type="entry name" value="alpha_CA_prokaryotic_like"/>
    <property type="match status" value="1"/>
</dbReference>
<name>N1QJW5_SPHMS</name>
<sequence length="282" mass="31691">MAISALASACAPELYKRDGVHPAHIVKRQHIPNVVEDTRGWTFDQSEEWNTQNPAWGACFSGTQQSPIAFKTRDGLARSKPPTFSYPDALVGTMNNWDFGPQFAIPTADDNTTAAHIVFEQDGQKETAYFRSWHTHAPAEHSVDGRRPKGELHYVHYDAEGNPRAVVGFLLDLALDEDDYETPTGSAFYQQFEKMDLPTIFENRTMSDITLNLNLALKESNNYKNFWTYKGSLTTPPCTEGLRWFVSKDVIYLSSAQMAGLLGVSTFSARPTHDLWNHQLNA</sequence>
<dbReference type="Gene3D" id="3.10.200.10">
    <property type="entry name" value="Alpha carbonic anhydrase"/>
    <property type="match status" value="1"/>
</dbReference>
<gene>
    <name evidence="2" type="ORF">SEPMUDRAFT_67697</name>
</gene>
<dbReference type="PROSITE" id="PS51144">
    <property type="entry name" value="ALPHA_CA_2"/>
    <property type="match status" value="1"/>
</dbReference>
<dbReference type="OMA" id="VWRHRIN"/>
<evidence type="ECO:0000259" key="1">
    <source>
        <dbReference type="PROSITE" id="PS51144"/>
    </source>
</evidence>
<dbReference type="SMART" id="SM01057">
    <property type="entry name" value="Carb_anhydrase"/>
    <property type="match status" value="1"/>
</dbReference>
<dbReference type="STRING" id="692275.N1QJW5"/>
<accession>N1QJW5</accession>
<evidence type="ECO:0000313" key="2">
    <source>
        <dbReference type="EMBL" id="EMF12100.1"/>
    </source>
</evidence>
<dbReference type="GO" id="GO:0008270">
    <property type="term" value="F:zinc ion binding"/>
    <property type="evidence" value="ECO:0007669"/>
    <property type="project" value="InterPro"/>
</dbReference>
<dbReference type="GO" id="GO:0004089">
    <property type="term" value="F:carbonate dehydratase activity"/>
    <property type="evidence" value="ECO:0007669"/>
    <property type="project" value="InterPro"/>
</dbReference>
<dbReference type="GeneID" id="27906928"/>
<dbReference type="InterPro" id="IPR036398">
    <property type="entry name" value="CA_dom_sf"/>
</dbReference>
<dbReference type="PANTHER" id="PTHR18952">
    <property type="entry name" value="CARBONIC ANHYDRASE"/>
    <property type="match status" value="1"/>
</dbReference>
<dbReference type="OrthoDB" id="429145at2759"/>
<dbReference type="Proteomes" id="UP000016931">
    <property type="component" value="Unassembled WGS sequence"/>
</dbReference>
<dbReference type="SUPFAM" id="SSF51069">
    <property type="entry name" value="Carbonic anhydrase"/>
    <property type="match status" value="1"/>
</dbReference>
<dbReference type="AlphaFoldDB" id="N1QJW5"/>